<dbReference type="EMBL" id="JACKZP010000035">
    <property type="protein sequence ID" value="MBC1302473.1"/>
    <property type="molecule type" value="Genomic_DNA"/>
</dbReference>
<proteinExistence type="inferred from homology"/>
<name>A0ABR6S7T7_ANAVA</name>
<dbReference type="Gene3D" id="3.40.50.620">
    <property type="entry name" value="HUPs"/>
    <property type="match status" value="1"/>
</dbReference>
<gene>
    <name evidence="3" type="ORF">GNE12_11170</name>
</gene>
<dbReference type="Pfam" id="PF00582">
    <property type="entry name" value="Usp"/>
    <property type="match status" value="1"/>
</dbReference>
<feature type="domain" description="UspA" evidence="2">
    <location>
        <begin position="1"/>
        <end position="157"/>
    </location>
</feature>
<dbReference type="InterPro" id="IPR006016">
    <property type="entry name" value="UspA"/>
</dbReference>
<dbReference type="InterPro" id="IPR014729">
    <property type="entry name" value="Rossmann-like_a/b/a_fold"/>
</dbReference>
<dbReference type="PANTHER" id="PTHR46268:SF8">
    <property type="entry name" value="UNIVERSAL STRESS PROTEIN SLL1388"/>
    <property type="match status" value="1"/>
</dbReference>
<evidence type="ECO:0000313" key="4">
    <source>
        <dbReference type="Proteomes" id="UP000570851"/>
    </source>
</evidence>
<dbReference type="SUPFAM" id="SSF52402">
    <property type="entry name" value="Adenine nucleotide alpha hydrolases-like"/>
    <property type="match status" value="1"/>
</dbReference>
<evidence type="ECO:0000313" key="3">
    <source>
        <dbReference type="EMBL" id="MBC1302473.1"/>
    </source>
</evidence>
<organism evidence="3 4">
    <name type="scientific">Trichormus variabilis N2B</name>
    <dbReference type="NCBI Taxonomy" id="2681315"/>
    <lineage>
        <taxon>Bacteria</taxon>
        <taxon>Bacillati</taxon>
        <taxon>Cyanobacteriota</taxon>
        <taxon>Cyanophyceae</taxon>
        <taxon>Nostocales</taxon>
        <taxon>Nostocaceae</taxon>
        <taxon>Trichormus</taxon>
    </lineage>
</organism>
<accession>A0ABR6S7T7</accession>
<dbReference type="GeneID" id="58722225"/>
<keyword evidence="4" id="KW-1185">Reference proteome</keyword>
<dbReference type="RefSeq" id="WP_011321315.1">
    <property type="nucleotide sequence ID" value="NZ_JACKZP010000035.1"/>
</dbReference>
<dbReference type="CDD" id="cd00293">
    <property type="entry name" value="USP-like"/>
    <property type="match status" value="1"/>
</dbReference>
<dbReference type="InterPro" id="IPR006015">
    <property type="entry name" value="Universal_stress_UspA"/>
</dbReference>
<evidence type="ECO:0000256" key="1">
    <source>
        <dbReference type="ARBA" id="ARBA00008791"/>
    </source>
</evidence>
<protein>
    <submittedName>
        <fullName evidence="3">Universal stress protein</fullName>
    </submittedName>
</protein>
<dbReference type="PANTHER" id="PTHR46268">
    <property type="entry name" value="STRESS RESPONSE PROTEIN NHAX"/>
    <property type="match status" value="1"/>
</dbReference>
<evidence type="ECO:0000259" key="2">
    <source>
        <dbReference type="Pfam" id="PF00582"/>
    </source>
</evidence>
<comment type="caution">
    <text evidence="3">The sequence shown here is derived from an EMBL/GenBank/DDBJ whole genome shotgun (WGS) entry which is preliminary data.</text>
</comment>
<comment type="similarity">
    <text evidence="1">Belongs to the universal stress protein A family.</text>
</comment>
<dbReference type="PRINTS" id="PR01438">
    <property type="entry name" value="UNVRSLSTRESS"/>
</dbReference>
<reference evidence="3 4" key="1">
    <citation type="submission" date="2019-11" db="EMBL/GenBank/DDBJ databases">
        <title>Comparison of genomes from free-living endosymbiotic cyanobacteria isolated from Azolla.</title>
        <authorList>
            <person name="Thiel T."/>
            <person name="Pratte B."/>
        </authorList>
    </citation>
    <scope>NUCLEOTIDE SEQUENCE [LARGE SCALE GENOMIC DNA]</scope>
    <source>
        <strain evidence="3 4">N2B</strain>
    </source>
</reference>
<sequence>MLKKILVALDRSDIGQQVFEQALVLAKATQAKLLLLHVLSPEEEGSPHIPMVSGYDYYPGLNGQSFELYQKQWDTFKNEGVRMLQTLCAKANTQGVSTEFSQTLGNPGRTICKLATNWNADLIVMGHRGLSGVKELFLGSVSNYVLHHTPCSVHIVHDLGRVKDTEPVQDPTQEPQPLPA</sequence>
<dbReference type="Proteomes" id="UP000570851">
    <property type="component" value="Unassembled WGS sequence"/>
</dbReference>